<dbReference type="EMBL" id="JXLN01013336">
    <property type="protein sequence ID" value="KPM09286.1"/>
    <property type="molecule type" value="Genomic_DNA"/>
</dbReference>
<dbReference type="AlphaFoldDB" id="A0A132AE71"/>
<evidence type="ECO:0000313" key="12">
    <source>
        <dbReference type="Proteomes" id="UP000616769"/>
    </source>
</evidence>
<reference evidence="8" key="3">
    <citation type="submission" date="2020-01" db="EMBL/GenBank/DDBJ databases">
        <authorList>
            <person name="Korhonen P.K.K."/>
            <person name="Guangxu M.G."/>
            <person name="Wang T.W."/>
            <person name="Stroehlein A.J.S."/>
            <person name="Young N.D."/>
            <person name="Ang C.-S.A."/>
            <person name="Fernando D.W.F."/>
            <person name="Lu H.L."/>
            <person name="Taylor S.T."/>
            <person name="Ehtesham M.E.M."/>
            <person name="Najaraj S.H.N."/>
            <person name="Harsha G.H.G."/>
            <person name="Madugundu A.M."/>
            <person name="Renuse S.R."/>
            <person name="Holt D.H."/>
            <person name="Pandey A.P."/>
            <person name="Papenfuss A.P."/>
            <person name="Gasser R.B.G."/>
            <person name="Fischer K.F."/>
        </authorList>
    </citation>
    <scope>NUCLEOTIDE SEQUENCE</scope>
    <source>
        <strain evidence="8">SSS_KF_BRIS2020</strain>
    </source>
</reference>
<dbReference type="GO" id="GO:0016301">
    <property type="term" value="F:kinase activity"/>
    <property type="evidence" value="ECO:0007669"/>
    <property type="project" value="UniProtKB-KW"/>
</dbReference>
<dbReference type="Pfam" id="PF00400">
    <property type="entry name" value="WD40"/>
    <property type="match status" value="4"/>
</dbReference>
<dbReference type="PANTHER" id="PTHR19877:SF13">
    <property type="entry name" value="SERINE-THREONINE KINASE RECEPTOR-ASSOCIATED PROTEIN"/>
    <property type="match status" value="1"/>
</dbReference>
<dbReference type="SMART" id="SM00320">
    <property type="entry name" value="WD40"/>
    <property type="match status" value="6"/>
</dbReference>
<dbReference type="GO" id="GO:0003723">
    <property type="term" value="F:RNA binding"/>
    <property type="evidence" value="ECO:0007669"/>
    <property type="project" value="TreeGrafter"/>
</dbReference>
<dbReference type="GO" id="GO:0000387">
    <property type="term" value="P:spliceosomal snRNP assembly"/>
    <property type="evidence" value="ECO:0007669"/>
    <property type="project" value="TreeGrafter"/>
</dbReference>
<evidence type="ECO:0000313" key="11">
    <source>
        <dbReference type="Proteomes" id="UP000070412"/>
    </source>
</evidence>
<dbReference type="PANTHER" id="PTHR19877">
    <property type="entry name" value="EUKARYOTIC TRANSLATION INITIATION FACTOR 3 SUBUNIT I"/>
    <property type="match status" value="1"/>
</dbReference>
<evidence type="ECO:0000256" key="6">
    <source>
        <dbReference type="ARBA" id="ARBA00040390"/>
    </source>
</evidence>
<dbReference type="InterPro" id="IPR020472">
    <property type="entry name" value="WD40_PAC1"/>
</dbReference>
<feature type="repeat" description="WD" evidence="7">
    <location>
        <begin position="275"/>
        <end position="307"/>
    </location>
</feature>
<protein>
    <recommendedName>
        <fullName evidence="6">Serine-threonine kinase receptor-associated protein</fullName>
    </recommendedName>
</protein>
<feature type="repeat" description="WD" evidence="7">
    <location>
        <begin position="66"/>
        <end position="107"/>
    </location>
</feature>
<comment type="similarity">
    <text evidence="5">Belongs to the WD repeat STRAP family.</text>
</comment>
<name>A0A132AE71_SARSC</name>
<dbReference type="GO" id="GO:0032797">
    <property type="term" value="C:SMN complex"/>
    <property type="evidence" value="ECO:0007669"/>
    <property type="project" value="TreeGrafter"/>
</dbReference>
<feature type="repeat" description="WD" evidence="7">
    <location>
        <begin position="150"/>
        <end position="192"/>
    </location>
</feature>
<evidence type="ECO:0000256" key="4">
    <source>
        <dbReference type="ARBA" id="ARBA00023187"/>
    </source>
</evidence>
<organism evidence="9 12">
    <name type="scientific">Sarcoptes scabiei</name>
    <name type="common">Itch mite</name>
    <name type="synonym">Acarus scabiei</name>
    <dbReference type="NCBI Taxonomy" id="52283"/>
    <lineage>
        <taxon>Eukaryota</taxon>
        <taxon>Metazoa</taxon>
        <taxon>Ecdysozoa</taxon>
        <taxon>Arthropoda</taxon>
        <taxon>Chelicerata</taxon>
        <taxon>Arachnida</taxon>
        <taxon>Acari</taxon>
        <taxon>Acariformes</taxon>
        <taxon>Sarcoptiformes</taxon>
        <taxon>Astigmata</taxon>
        <taxon>Psoroptidia</taxon>
        <taxon>Sarcoptoidea</taxon>
        <taxon>Sarcoptidae</taxon>
        <taxon>Sarcoptinae</taxon>
        <taxon>Sarcoptes</taxon>
    </lineage>
</organism>
<keyword evidence="4" id="KW-0508">mRNA splicing</keyword>
<reference evidence="9 12" key="1">
    <citation type="journal article" date="2015" name="Parasit. Vectors">
        <title>Draft genome of the scabies mite.</title>
        <authorList>
            <person name="Rider S.D.Jr."/>
            <person name="Morgan M.S."/>
            <person name="Arlian L.G."/>
        </authorList>
    </citation>
    <scope>NUCLEOTIDE SEQUENCE [LARGE SCALE GENOMIC DNA]</scope>
    <source>
        <strain evidence="9">Arlian Lab</strain>
    </source>
</reference>
<evidence type="ECO:0000313" key="9">
    <source>
        <dbReference type="EMBL" id="KPM09286.1"/>
    </source>
</evidence>
<evidence type="ECO:0000256" key="7">
    <source>
        <dbReference type="PROSITE-ProRule" id="PRU00221"/>
    </source>
</evidence>
<keyword evidence="8" id="KW-0418">Kinase</keyword>
<dbReference type="OrthoDB" id="200206at2759"/>
<proteinExistence type="inferred from homology"/>
<keyword evidence="11" id="KW-1185">Reference proteome</keyword>
<evidence type="ECO:0000256" key="3">
    <source>
        <dbReference type="ARBA" id="ARBA00022737"/>
    </source>
</evidence>
<reference evidence="10" key="4">
    <citation type="submission" date="2022-06" db="UniProtKB">
        <authorList>
            <consortium name="EnsemblMetazoa"/>
        </authorList>
    </citation>
    <scope>IDENTIFICATION</scope>
</reference>
<dbReference type="Proteomes" id="UP000616769">
    <property type="component" value="Unassembled WGS sequence"/>
</dbReference>
<feature type="repeat" description="WD" evidence="7">
    <location>
        <begin position="107"/>
        <end position="142"/>
    </location>
</feature>
<keyword evidence="1 7" id="KW-0853">WD repeat</keyword>
<dbReference type="InterPro" id="IPR036322">
    <property type="entry name" value="WD40_repeat_dom_sf"/>
</dbReference>
<dbReference type="InterPro" id="IPR001680">
    <property type="entry name" value="WD40_rpt"/>
</dbReference>
<dbReference type="EnsemblMetazoa" id="SSS_7598s_mrna">
    <property type="protein sequence ID" value="KAF7492140.1"/>
    <property type="gene ID" value="SSS_7598"/>
</dbReference>
<dbReference type="SUPFAM" id="SSF50978">
    <property type="entry name" value="WD40 repeat-like"/>
    <property type="match status" value="1"/>
</dbReference>
<accession>A0A132AE71</accession>
<keyword evidence="8" id="KW-0808">Transferase</keyword>
<evidence type="ECO:0000256" key="2">
    <source>
        <dbReference type="ARBA" id="ARBA00022664"/>
    </source>
</evidence>
<evidence type="ECO:0000313" key="8">
    <source>
        <dbReference type="EMBL" id="KAF7492140.1"/>
    </source>
</evidence>
<dbReference type="PROSITE" id="PS50294">
    <property type="entry name" value="WD_REPEATS_REGION"/>
    <property type="match status" value="3"/>
</dbReference>
<dbReference type="Proteomes" id="UP000070412">
    <property type="component" value="Unassembled WGS sequence"/>
</dbReference>
<dbReference type="PROSITE" id="PS50082">
    <property type="entry name" value="WD_REPEATS_2"/>
    <property type="match status" value="4"/>
</dbReference>
<dbReference type="PRINTS" id="PR00320">
    <property type="entry name" value="GPROTEINBRPT"/>
</dbReference>
<dbReference type="EMBL" id="WVUK01000056">
    <property type="protein sequence ID" value="KAF7492140.1"/>
    <property type="molecule type" value="Genomic_DNA"/>
</dbReference>
<dbReference type="InterPro" id="IPR015943">
    <property type="entry name" value="WD40/YVTN_repeat-like_dom_sf"/>
</dbReference>
<dbReference type="Gene3D" id="2.130.10.10">
    <property type="entry name" value="YVTN repeat-like/Quinoprotein amine dehydrogenase"/>
    <property type="match status" value="1"/>
</dbReference>
<keyword evidence="8" id="KW-0675">Receptor</keyword>
<evidence type="ECO:0000256" key="1">
    <source>
        <dbReference type="ARBA" id="ARBA00022574"/>
    </source>
</evidence>
<evidence type="ECO:0000256" key="5">
    <source>
        <dbReference type="ARBA" id="ARBA00038394"/>
    </source>
</evidence>
<keyword evidence="3" id="KW-0677">Repeat</keyword>
<dbReference type="VEuPathDB" id="VectorBase:SSCA008302"/>
<keyword evidence="2" id="KW-0507">mRNA processing</keyword>
<dbReference type="CDD" id="cd00200">
    <property type="entry name" value="WD40"/>
    <property type="match status" value="1"/>
</dbReference>
<sequence length="329" mass="36560">MDIFSLNSTNQQSLKQLPLTCNGHTRPIVYLFFSPITDDGFYLISASKDGKPMLRKGETGDWIGTFEGHKGAVWGVALNNNATRAATASADFTAKLWNAKYGNEEYSFSHEHIVKSVDFSADGKSLLTSSNDKTLRIFDLQNFSSSPQLFKGHEDLLKQAVFFDTDGNRIVSCSCDKTVRFWDKRAGQETSKLAFSEQPNGIEVSFGQKILSICYGQNIAFYDLESLTKIKEFHAPSTIVNTSSLNPELNTFVCGGSDFLIYKCDFETLSIIDSYSGHFGAVHCLRYSPDGEIYASGSEDGTLRLWQNTIGKTYGLWQYVGSDKTENEG</sequence>
<evidence type="ECO:0000313" key="10">
    <source>
        <dbReference type="EnsemblMetazoa" id="KAF7492140.1"/>
    </source>
</evidence>
<reference evidence="11" key="2">
    <citation type="journal article" date="2020" name="PLoS Negl. Trop. Dis.">
        <title>High-quality nuclear genome for Sarcoptes scabiei-A critical resource for a neglected parasite.</title>
        <authorList>
            <person name="Korhonen P.K."/>
            <person name="Gasser R.B."/>
            <person name="Ma G."/>
            <person name="Wang T."/>
            <person name="Stroehlein A.J."/>
            <person name="Young N.D."/>
            <person name="Ang C.S."/>
            <person name="Fernando D.D."/>
            <person name="Lu H.C."/>
            <person name="Taylor S."/>
            <person name="Reynolds S.L."/>
            <person name="Mofiz E."/>
            <person name="Najaraj S.H."/>
            <person name="Gowda H."/>
            <person name="Madugundu A."/>
            <person name="Renuse S."/>
            <person name="Holt D."/>
            <person name="Pandey A."/>
            <person name="Papenfuss A.T."/>
            <person name="Fischer K."/>
        </authorList>
    </citation>
    <scope>NUCLEOTIDE SEQUENCE [LARGE SCALE GENOMIC DNA]</scope>
</reference>
<gene>
    <name evidence="9" type="ORF">QR98_0078200</name>
    <name evidence="8" type="ORF">SSS_7598</name>
</gene>